<protein>
    <submittedName>
        <fullName evidence="1">Leucine rich repeats-containing protein</fullName>
    </submittedName>
</protein>
<dbReference type="AlphaFoldDB" id="A0A146KD70"/>
<dbReference type="EMBL" id="GDID01003317">
    <property type="protein sequence ID" value="JAP93289.1"/>
    <property type="molecule type" value="Transcribed_RNA"/>
</dbReference>
<sequence length="455" mass="53308">NVLIYAGYFIFVFIKNKILQHLYEKDLIHSRMQAKGLEKIVLPDTDHIDDRYQYYKQKNYITHFEAPKLQNLPHYCFQRCKNLTVCITSVKTIPNGCFYYCTRLQQIDFKNVHTIQQAAFDHCVSLRKVIADNVLTIENNAFSNCLQLKHVELLNGTYIYRNSFYMSFNIEFFSAPKFIFAFNLLQKEPLFEFLVSNAQCFKFTQSYRTFNNQPKAKEEFPFCLRLPVPHQHNEIIYAPTFRFYATANIFVTNSFTLKPQTQNFSLQLSLKYFISAKTTQIPPKCFQNFTFLVQVAAPLQKISKAAFQNCSQLKMVQTHQLKIVHEFTFCNCYCLQDINLQHCAVIKEKAFANCISLGVVNVKKLNKCAVDAFLNTQCVLFAQKSLKNVVDVIKIFDLNEQNFLTLERKAQIQKQFTFMAKSPQNYLLKWVKMNNQKKKVKVAKLMMQIIKNIVK</sequence>
<dbReference type="Gene3D" id="3.80.10.10">
    <property type="entry name" value="Ribonuclease Inhibitor"/>
    <property type="match status" value="2"/>
</dbReference>
<feature type="non-terminal residue" evidence="1">
    <location>
        <position position="455"/>
    </location>
</feature>
<organism evidence="1">
    <name type="scientific">Trepomonas sp. PC1</name>
    <dbReference type="NCBI Taxonomy" id="1076344"/>
    <lineage>
        <taxon>Eukaryota</taxon>
        <taxon>Metamonada</taxon>
        <taxon>Diplomonadida</taxon>
        <taxon>Hexamitidae</taxon>
        <taxon>Hexamitinae</taxon>
        <taxon>Trepomonas</taxon>
    </lineage>
</organism>
<dbReference type="InterPro" id="IPR053139">
    <property type="entry name" value="Surface_bspA-like"/>
</dbReference>
<reference evidence="1" key="1">
    <citation type="submission" date="2015-07" db="EMBL/GenBank/DDBJ databases">
        <title>Adaptation to a free-living lifestyle via gene acquisitions in the diplomonad Trepomonas sp. PC1.</title>
        <authorList>
            <person name="Xu F."/>
            <person name="Jerlstrom-Hultqvist J."/>
            <person name="Kolisko M."/>
            <person name="Simpson A.G.B."/>
            <person name="Roger A.J."/>
            <person name="Svard S.G."/>
            <person name="Andersson J.O."/>
        </authorList>
    </citation>
    <scope>NUCLEOTIDE SEQUENCE</scope>
    <source>
        <strain evidence="1">PC1</strain>
    </source>
</reference>
<dbReference type="InterPro" id="IPR032675">
    <property type="entry name" value="LRR_dom_sf"/>
</dbReference>
<dbReference type="PANTHER" id="PTHR45661">
    <property type="entry name" value="SURFACE ANTIGEN"/>
    <property type="match status" value="1"/>
</dbReference>
<dbReference type="InterPro" id="IPR026906">
    <property type="entry name" value="LRR_5"/>
</dbReference>
<accession>A0A146KD70</accession>
<dbReference type="SUPFAM" id="SSF52058">
    <property type="entry name" value="L domain-like"/>
    <property type="match status" value="1"/>
</dbReference>
<dbReference type="PANTHER" id="PTHR45661:SF3">
    <property type="entry name" value="IG-LIKE DOMAIN-CONTAINING PROTEIN"/>
    <property type="match status" value="1"/>
</dbReference>
<evidence type="ECO:0000313" key="1">
    <source>
        <dbReference type="EMBL" id="JAP93289.1"/>
    </source>
</evidence>
<dbReference type="Pfam" id="PF13306">
    <property type="entry name" value="LRR_5"/>
    <property type="match status" value="2"/>
</dbReference>
<proteinExistence type="predicted"/>
<gene>
    <name evidence="1" type="ORF">TPC1_14485</name>
</gene>
<name>A0A146KD70_9EUKA</name>
<feature type="non-terminal residue" evidence="1">
    <location>
        <position position="1"/>
    </location>
</feature>